<feature type="region of interest" description="Disordered" evidence="1">
    <location>
        <begin position="20"/>
        <end position="55"/>
    </location>
</feature>
<organism evidence="2">
    <name type="scientific">Tanacetum cinerariifolium</name>
    <name type="common">Dalmatian daisy</name>
    <name type="synonym">Chrysanthemum cinerariifolium</name>
    <dbReference type="NCBI Taxonomy" id="118510"/>
    <lineage>
        <taxon>Eukaryota</taxon>
        <taxon>Viridiplantae</taxon>
        <taxon>Streptophyta</taxon>
        <taxon>Embryophyta</taxon>
        <taxon>Tracheophyta</taxon>
        <taxon>Spermatophyta</taxon>
        <taxon>Magnoliopsida</taxon>
        <taxon>eudicotyledons</taxon>
        <taxon>Gunneridae</taxon>
        <taxon>Pentapetalae</taxon>
        <taxon>asterids</taxon>
        <taxon>campanulids</taxon>
        <taxon>Asterales</taxon>
        <taxon>Asteraceae</taxon>
        <taxon>Asteroideae</taxon>
        <taxon>Anthemideae</taxon>
        <taxon>Anthemidinae</taxon>
        <taxon>Tanacetum</taxon>
    </lineage>
</organism>
<feature type="region of interest" description="Disordered" evidence="1">
    <location>
        <begin position="97"/>
        <end position="133"/>
    </location>
</feature>
<evidence type="ECO:0000256" key="1">
    <source>
        <dbReference type="SAM" id="MobiDB-lite"/>
    </source>
</evidence>
<dbReference type="AlphaFoldDB" id="A0A6L2L3M2"/>
<proteinExistence type="predicted"/>
<sequence length="209" mass="23319">MVDLNLIYAFCGSEIVSLREQSDKSDLDSEQSVEGFNEDIDGSEEEQQGEDDLSVVQDTLDTDVRINGDEGAESKEVNEKQSTDPFGFYSLLKKRRRKEKNESSNKESLQFPLGFTPRDEGECNDSVHDNNAPVEVNSANLRDNRTKKDGMASVGSGHIQKVEVPRTGGSILSLMDELNKVGQTIGYKMDGCIKNIEEIVELQRVDDMF</sequence>
<gene>
    <name evidence="2" type="ORF">Tci_027260</name>
</gene>
<evidence type="ECO:0000313" key="2">
    <source>
        <dbReference type="EMBL" id="GEU55282.1"/>
    </source>
</evidence>
<reference evidence="2" key="1">
    <citation type="journal article" date="2019" name="Sci. Rep.">
        <title>Draft genome of Tanacetum cinerariifolium, the natural source of mosquito coil.</title>
        <authorList>
            <person name="Yamashiro T."/>
            <person name="Shiraishi A."/>
            <person name="Satake H."/>
            <person name="Nakayama K."/>
        </authorList>
    </citation>
    <scope>NUCLEOTIDE SEQUENCE</scope>
</reference>
<dbReference type="EMBL" id="BKCJ010003471">
    <property type="protein sequence ID" value="GEU55282.1"/>
    <property type="molecule type" value="Genomic_DNA"/>
</dbReference>
<comment type="caution">
    <text evidence="2">The sequence shown here is derived from an EMBL/GenBank/DDBJ whole genome shotgun (WGS) entry which is preliminary data.</text>
</comment>
<name>A0A6L2L3M2_TANCI</name>
<accession>A0A6L2L3M2</accession>
<feature type="compositionally biased region" description="Basic and acidic residues" evidence="1">
    <location>
        <begin position="117"/>
        <end position="128"/>
    </location>
</feature>
<evidence type="ECO:0008006" key="3">
    <source>
        <dbReference type="Google" id="ProtNLM"/>
    </source>
</evidence>
<feature type="compositionally biased region" description="Acidic residues" evidence="1">
    <location>
        <begin position="28"/>
        <end position="53"/>
    </location>
</feature>
<protein>
    <recommendedName>
        <fullName evidence="3">RNA-directed DNA polymerase, eukaryota</fullName>
    </recommendedName>
</protein>